<accession>A0AAD5DMI3</accession>
<feature type="region of interest" description="Disordered" evidence="1">
    <location>
        <begin position="1"/>
        <end position="22"/>
    </location>
</feature>
<organism evidence="2 3">
    <name type="scientific">Chlorella ohadii</name>
    <dbReference type="NCBI Taxonomy" id="2649997"/>
    <lineage>
        <taxon>Eukaryota</taxon>
        <taxon>Viridiplantae</taxon>
        <taxon>Chlorophyta</taxon>
        <taxon>core chlorophytes</taxon>
        <taxon>Trebouxiophyceae</taxon>
        <taxon>Chlorellales</taxon>
        <taxon>Chlorellaceae</taxon>
        <taxon>Chlorella clade</taxon>
        <taxon>Chlorella</taxon>
    </lineage>
</organism>
<feature type="compositionally biased region" description="Low complexity" evidence="1">
    <location>
        <begin position="393"/>
        <end position="417"/>
    </location>
</feature>
<dbReference type="Proteomes" id="UP001205105">
    <property type="component" value="Unassembled WGS sequence"/>
</dbReference>
<evidence type="ECO:0000313" key="2">
    <source>
        <dbReference type="EMBL" id="KAI7840327.1"/>
    </source>
</evidence>
<sequence length="443" mass="45018">MAKEPGGGGGGGSVDVGGGEPLPYLAPDDSQEFVQMADLFIVLPQEGSQGLQERLPLHSQVLSRSCAAVAQMLASLADERSGAACSPAHPLDISTCFAGCSRPATLLFLACAYNPDAAPARLQAALEGNSGGLPALTGMLALAHRLDAGRLLNAALDWAHERRDEVYSQHPTLWLSTAAALQLDGLRGRLAAWAVSRLQEGPAAAATLLQKLDFAVLPPDTAAMLLDGLAAAAVAPPSSAAYAGWGGPGSLCQRVAALEAEAAAAEAAEAAAAQEGGGLDALFEAQQEQAVEDWDAGWDEADEADLDLEGDDGDWDDGLPAHLFDGAHPAEGPFEGLLPELLEGVQLEDGEEQAAAAAADWPDEFEAWEQQAAAAQEAPADAGGWGEEFEAWEQQQAQQAAGQEAAGAADEAPAWEQQLAGDGGGDAGGGAAGPAVGNGNAAT</sequence>
<dbReference type="EMBL" id="JADXDR010000083">
    <property type="protein sequence ID" value="KAI7840327.1"/>
    <property type="molecule type" value="Genomic_DNA"/>
</dbReference>
<feature type="region of interest" description="Disordered" evidence="1">
    <location>
        <begin position="305"/>
        <end position="335"/>
    </location>
</feature>
<feature type="compositionally biased region" description="Gly residues" evidence="1">
    <location>
        <begin position="421"/>
        <end position="432"/>
    </location>
</feature>
<feature type="compositionally biased region" description="Low complexity" evidence="1">
    <location>
        <begin position="433"/>
        <end position="443"/>
    </location>
</feature>
<dbReference type="AlphaFoldDB" id="A0AAD5DMI3"/>
<protein>
    <submittedName>
        <fullName evidence="2">Uncharacterized protein</fullName>
    </submittedName>
</protein>
<feature type="compositionally biased region" description="Gly residues" evidence="1">
    <location>
        <begin position="1"/>
        <end position="20"/>
    </location>
</feature>
<evidence type="ECO:0000313" key="3">
    <source>
        <dbReference type="Proteomes" id="UP001205105"/>
    </source>
</evidence>
<feature type="region of interest" description="Disordered" evidence="1">
    <location>
        <begin position="393"/>
        <end position="443"/>
    </location>
</feature>
<feature type="compositionally biased region" description="Acidic residues" evidence="1">
    <location>
        <begin position="305"/>
        <end position="317"/>
    </location>
</feature>
<keyword evidence="3" id="KW-1185">Reference proteome</keyword>
<reference evidence="2" key="1">
    <citation type="submission" date="2020-11" db="EMBL/GenBank/DDBJ databases">
        <title>Chlorella ohadii genome sequencing and assembly.</title>
        <authorList>
            <person name="Murik O."/>
            <person name="Treves H."/>
            <person name="Kedem I."/>
            <person name="Shotland Y."/>
            <person name="Kaplan A."/>
        </authorList>
    </citation>
    <scope>NUCLEOTIDE SEQUENCE</scope>
    <source>
        <strain evidence="2">1</strain>
    </source>
</reference>
<evidence type="ECO:0000256" key="1">
    <source>
        <dbReference type="SAM" id="MobiDB-lite"/>
    </source>
</evidence>
<comment type="caution">
    <text evidence="2">The sequence shown here is derived from an EMBL/GenBank/DDBJ whole genome shotgun (WGS) entry which is preliminary data.</text>
</comment>
<proteinExistence type="predicted"/>
<gene>
    <name evidence="2" type="ORF">COHA_006109</name>
</gene>
<name>A0AAD5DMI3_9CHLO</name>